<name>C4XFB5_MYCFP</name>
<dbReference type="KEGG" id="mfp:MBIO_0572"/>
<proteinExistence type="predicted"/>
<reference evidence="1 2" key="1">
    <citation type="journal article" date="2009" name="Curr. Microbiol.">
        <title>Molecular cloning and expression of a novel cholinephosphotransferase involved in glycoglycerophospholipid biosynthesis of Mycoplasma fermentans.</title>
        <authorList>
            <person name="Ishida N."/>
            <person name="Irikura D."/>
            <person name="Matsuda K."/>
            <person name="Sato S."/>
            <person name="Asano K."/>
        </authorList>
    </citation>
    <scope>NUCLEOTIDE SEQUENCE [LARGE SCALE GENOMIC DNA]</scope>
    <source>
        <strain evidence="2">ATCC 19989 / NBRC 14854 / NCTC 10117 / PG18</strain>
    </source>
</reference>
<gene>
    <name evidence="1" type="ordered locus">MBIO_0572</name>
</gene>
<organism evidence="1 2">
    <name type="scientific">Mycoplasmopsis fermentans (strain ATCC 19989 / NBRC 14854 / NCTC 10117 / PG18)</name>
    <name type="common">Mycoplasma fermentans</name>
    <dbReference type="NCBI Taxonomy" id="496833"/>
    <lineage>
        <taxon>Bacteria</taxon>
        <taxon>Bacillati</taxon>
        <taxon>Mycoplasmatota</taxon>
        <taxon>Mycoplasmoidales</taxon>
        <taxon>Metamycoplasmataceae</taxon>
        <taxon>Mycoplasmopsis</taxon>
    </lineage>
</organism>
<dbReference type="EMBL" id="AP009608">
    <property type="protein sequence ID" value="BAH69837.1"/>
    <property type="molecule type" value="Genomic_DNA"/>
</dbReference>
<evidence type="ECO:0000313" key="2">
    <source>
        <dbReference type="Proteomes" id="UP000006810"/>
    </source>
</evidence>
<keyword evidence="2" id="KW-1185">Reference proteome</keyword>
<protein>
    <submittedName>
        <fullName evidence="1">Uncharacterized protein</fullName>
    </submittedName>
</protein>
<dbReference type="HOGENOM" id="CLU_2991874_0_0_14"/>
<sequence length="66" mass="8197">MNFEFYFFNLLKLRYEKFKVKVTSKKYLKFLPENETYRFIVDYIDNKTEIFLNNSSIELTEKMFVS</sequence>
<dbReference type="Proteomes" id="UP000006810">
    <property type="component" value="Chromosome"/>
</dbReference>
<accession>C4XFB5</accession>
<dbReference type="PATRIC" id="fig|496833.3.peg.161"/>
<dbReference type="AlphaFoldDB" id="C4XFB5"/>
<evidence type="ECO:0000313" key="1">
    <source>
        <dbReference type="EMBL" id="BAH69837.1"/>
    </source>
</evidence>